<organism evidence="2">
    <name type="scientific">marine metagenome</name>
    <dbReference type="NCBI Taxonomy" id="408172"/>
    <lineage>
        <taxon>unclassified sequences</taxon>
        <taxon>metagenomes</taxon>
        <taxon>ecological metagenomes</taxon>
    </lineage>
</organism>
<dbReference type="InterPro" id="IPR057966">
    <property type="entry name" value="T4_SCAF"/>
</dbReference>
<sequence length="275" mass="31585">LRPTPGRKDKEHDDGGLNENNDDEEDLEESLKISIKMPKASLFESAGFNVKQQKKVASIFESAIKSTTRQVGKQIHEHYSKVHKKRLAEHQQLIENRLNTYLDVVVEEWVETNRPAVRSSLRTELSENFLNGLQKLFTEHYIDVPESKTDVVKSLTQHVETLKRQVNEQYTEKLKLHRLAETANKKRIVATFARDMSESQAGKLEKLAEDTQYVNANDFREKLSMLKESYFEKQPSRATRLPEENVQEVTETGVAKGEADMVADAITRQAKSSDW</sequence>
<evidence type="ECO:0000256" key="1">
    <source>
        <dbReference type="SAM" id="MobiDB-lite"/>
    </source>
</evidence>
<gene>
    <name evidence="2" type="ORF">METZ01_LOCUS150994</name>
</gene>
<name>A0A382A9E5_9ZZZZ</name>
<dbReference type="EMBL" id="UINC01024466">
    <property type="protein sequence ID" value="SVA98140.1"/>
    <property type="molecule type" value="Genomic_DNA"/>
</dbReference>
<evidence type="ECO:0000313" key="2">
    <source>
        <dbReference type="EMBL" id="SVA98140.1"/>
    </source>
</evidence>
<feature type="region of interest" description="Disordered" evidence="1">
    <location>
        <begin position="1"/>
        <end position="29"/>
    </location>
</feature>
<protein>
    <submittedName>
        <fullName evidence="2">Uncharacterized protein</fullName>
    </submittedName>
</protein>
<dbReference type="Pfam" id="PF25623">
    <property type="entry name" value="T4_CASP"/>
    <property type="match status" value="1"/>
</dbReference>
<feature type="non-terminal residue" evidence="2">
    <location>
        <position position="1"/>
    </location>
</feature>
<feature type="compositionally biased region" description="Basic and acidic residues" evidence="1">
    <location>
        <begin position="1"/>
        <end position="15"/>
    </location>
</feature>
<accession>A0A382A9E5</accession>
<proteinExistence type="predicted"/>
<reference evidence="2" key="1">
    <citation type="submission" date="2018-05" db="EMBL/GenBank/DDBJ databases">
        <authorList>
            <person name="Lanie J.A."/>
            <person name="Ng W.-L."/>
            <person name="Kazmierczak K.M."/>
            <person name="Andrzejewski T.M."/>
            <person name="Davidsen T.M."/>
            <person name="Wayne K.J."/>
            <person name="Tettelin H."/>
            <person name="Glass J.I."/>
            <person name="Rusch D."/>
            <person name="Podicherti R."/>
            <person name="Tsui H.-C.T."/>
            <person name="Winkler M.E."/>
        </authorList>
    </citation>
    <scope>NUCLEOTIDE SEQUENCE</scope>
</reference>
<dbReference type="AlphaFoldDB" id="A0A382A9E5"/>